<sequence>MTWRKFSLTEDEAPGFDVEEDAMGNSRELGSNCLVGKLVTAKYFNRVALKTTMLRLWGASHGITVTFIDANLFVFQFPNAQKQQRVLDGSPWLFDNCLLILNVVDGTILASQVQMQRWGCALRIRVPIDITRPFPRGRLVTFKSIGQMWISFKLRSSFKQYGPWLRAAESTARWRGFRGRDLTKMDDLGEDHGDAGMSPQKMVAEVVESGDSSRAESSMQKTIPRDQEMGSPLSSHCTWEFGVVIKDSGKEFRVTGFYGNPETHKRKETWALLKFLSHHGSLPWVCMGDFNELLDHSECTGTARRPDWQIRDFREALAFAQLFDLGFEGSPFTWIKGRKGLTFKAEYLERVQRHRVFRFEAMWVKDEQSKDVVQQAWSLDTAEGSPMFQVFEKLKHCRVSLIAWSKERFGKLASRIKEKRKRSLQRKKYARLCGKLMYPTKAPGPDGMSAIFYQTYWEIVGPKVLANRLKGVLPLVISDSQSAFVPSRLIMDNVLVAFETLHSMSLKKKGKKGQMALKLDMSKAYDRVEWRFVEMVMRRLGFSIEWIRLIMMCISSVSYSVLINGKQYGHFGDTRGIRQGDSLSPYLFLLCAEGLSSLLRIAHVERNIKGVQASRGGPVLTHLFFADDSLLFCQASLANGEALINILQLYEEASGQQLNRAKTSLFFTKNTPGVMRQLIKNLFQVPEIKCHDKYLGLPSFVGRSKKEAWRRIFGWKEKILSKAGREILIKAVAQSIPTYTMSCFKLPNGLCSDLNKMYCNFWWGQTRKANKAHWLRWEKLCHSKMEGGLGFRDIKTFNMALLAKQGWRILQQPDSLVACVLKAKYFPSCSFMDAGVGRRPSYAWRSLAMGRSVLTVGMRWHVGNGQRIWIWHDPWLPLVGSCMVQSTSVGLNLNATVLDLLLEEPRRWNENLIRENFLEWEAGRCVVVRVLRVTVIEVSGSLCGLCLFLRRVVYDGRVSNLVMVVERGRRLIQGFREAHALLEVVFGRENRGTVGERSWAHPLSGLYKLNWDVHVDKETQVGWVGILIRDSASLVMAAICVFLPFSSSGEYFWCSGALVATQQVRGETIQDMWLEDIWALIPKFRYWEVLSVFRDQNIAAVCLAKLGPKLRQTTVWLEDYPVELQNVL</sequence>
<evidence type="ECO:0000259" key="3">
    <source>
        <dbReference type="Pfam" id="PF14111"/>
    </source>
</evidence>
<organism evidence="4">
    <name type="scientific">Fagus sylvatica</name>
    <name type="common">Beechnut</name>
    <dbReference type="NCBI Taxonomy" id="28930"/>
    <lineage>
        <taxon>Eukaryota</taxon>
        <taxon>Viridiplantae</taxon>
        <taxon>Streptophyta</taxon>
        <taxon>Embryophyta</taxon>
        <taxon>Tracheophyta</taxon>
        <taxon>Spermatophyta</taxon>
        <taxon>Magnoliopsida</taxon>
        <taxon>eudicotyledons</taxon>
        <taxon>Gunneridae</taxon>
        <taxon>Pentapetalae</taxon>
        <taxon>rosids</taxon>
        <taxon>fabids</taxon>
        <taxon>Fagales</taxon>
        <taxon>Fagaceae</taxon>
        <taxon>Fagus</taxon>
    </lineage>
</organism>
<evidence type="ECO:0000313" key="4">
    <source>
        <dbReference type="EMBL" id="SPC92458.1"/>
    </source>
</evidence>
<feature type="domain" description="Reverse transcriptase" evidence="2">
    <location>
        <begin position="463"/>
        <end position="667"/>
    </location>
</feature>
<feature type="domain" description="DUF4283" evidence="3">
    <location>
        <begin position="31"/>
        <end position="102"/>
    </location>
</feature>
<dbReference type="Pfam" id="PF14111">
    <property type="entry name" value="DUF4283"/>
    <property type="match status" value="1"/>
</dbReference>
<dbReference type="Pfam" id="PF00078">
    <property type="entry name" value="RVT_1"/>
    <property type="match status" value="1"/>
</dbReference>
<feature type="compositionally biased region" description="Polar residues" evidence="1">
    <location>
        <begin position="210"/>
        <end position="221"/>
    </location>
</feature>
<dbReference type="Gene3D" id="3.60.10.10">
    <property type="entry name" value="Endonuclease/exonuclease/phosphatase"/>
    <property type="match status" value="1"/>
</dbReference>
<feature type="region of interest" description="Disordered" evidence="1">
    <location>
        <begin position="210"/>
        <end position="231"/>
    </location>
</feature>
<name>A0A2N9FYX5_FAGSY</name>
<protein>
    <recommendedName>
        <fullName evidence="5">Reverse transcriptase domain-containing protein</fullName>
    </recommendedName>
</protein>
<dbReference type="PANTHER" id="PTHR33116:SF86">
    <property type="entry name" value="REVERSE TRANSCRIPTASE DOMAIN-CONTAINING PROTEIN"/>
    <property type="match status" value="1"/>
</dbReference>
<dbReference type="CDD" id="cd01650">
    <property type="entry name" value="RT_nLTR_like"/>
    <property type="match status" value="1"/>
</dbReference>
<evidence type="ECO:0008006" key="5">
    <source>
        <dbReference type="Google" id="ProtNLM"/>
    </source>
</evidence>
<dbReference type="PANTHER" id="PTHR33116">
    <property type="entry name" value="REVERSE TRANSCRIPTASE ZINC-BINDING DOMAIN-CONTAINING PROTEIN-RELATED-RELATED"/>
    <property type="match status" value="1"/>
</dbReference>
<dbReference type="InterPro" id="IPR025558">
    <property type="entry name" value="DUF4283"/>
</dbReference>
<gene>
    <name evidence="4" type="ORF">FSB_LOCUS20340</name>
</gene>
<evidence type="ECO:0000259" key="2">
    <source>
        <dbReference type="Pfam" id="PF00078"/>
    </source>
</evidence>
<reference evidence="4" key="1">
    <citation type="submission" date="2018-02" db="EMBL/GenBank/DDBJ databases">
        <authorList>
            <person name="Cohen D.B."/>
            <person name="Kent A.D."/>
        </authorList>
    </citation>
    <scope>NUCLEOTIDE SEQUENCE</scope>
</reference>
<dbReference type="InterPro" id="IPR000477">
    <property type="entry name" value="RT_dom"/>
</dbReference>
<evidence type="ECO:0000256" key="1">
    <source>
        <dbReference type="SAM" id="MobiDB-lite"/>
    </source>
</evidence>
<dbReference type="SUPFAM" id="SSF56219">
    <property type="entry name" value="DNase I-like"/>
    <property type="match status" value="1"/>
</dbReference>
<accession>A0A2N9FYX5</accession>
<dbReference type="AlphaFoldDB" id="A0A2N9FYX5"/>
<proteinExistence type="predicted"/>
<dbReference type="InterPro" id="IPR036691">
    <property type="entry name" value="Endo/exonu/phosph_ase_sf"/>
</dbReference>
<dbReference type="EMBL" id="OIVN01001309">
    <property type="protein sequence ID" value="SPC92458.1"/>
    <property type="molecule type" value="Genomic_DNA"/>
</dbReference>